<sequence length="151" mass="17043">MKMIHLTDTELQQYLTEPKTLGPEKTAHVLSCDHCAAKIANYRLLFQGIATEQRPAFDFDLSVLILEQLPEPTRVFPWFAVITGCISALVVAFSITYFWSTLTALAKGMSGMILPMTAVVAALVLIIQSFELFRSYRQRMRTLLSEKTLQL</sequence>
<dbReference type="OrthoDB" id="708468at2"/>
<evidence type="ECO:0000313" key="3">
    <source>
        <dbReference type="Proteomes" id="UP000282423"/>
    </source>
</evidence>
<name>A0A420VR85_9SPHI</name>
<keyword evidence="1" id="KW-0472">Membrane</keyword>
<feature type="transmembrane region" description="Helical" evidence="1">
    <location>
        <begin position="112"/>
        <end position="133"/>
    </location>
</feature>
<comment type="caution">
    <text evidence="2">The sequence shown here is derived from an EMBL/GenBank/DDBJ whole genome shotgun (WGS) entry which is preliminary data.</text>
</comment>
<dbReference type="EMBL" id="RBWS01000026">
    <property type="protein sequence ID" value="RKO68777.1"/>
    <property type="molecule type" value="Genomic_DNA"/>
</dbReference>
<protein>
    <submittedName>
        <fullName evidence="2">Uncharacterized protein</fullName>
    </submittedName>
</protein>
<evidence type="ECO:0000256" key="1">
    <source>
        <dbReference type="SAM" id="Phobius"/>
    </source>
</evidence>
<keyword evidence="1" id="KW-1133">Transmembrane helix</keyword>
<reference evidence="2 3" key="1">
    <citation type="submission" date="2018-10" db="EMBL/GenBank/DDBJ databases">
        <title>Sphingobacterium sp. M05W1-28.</title>
        <authorList>
            <person name="Cai H."/>
        </authorList>
    </citation>
    <scope>NUCLEOTIDE SEQUENCE [LARGE SCALE GENOMIC DNA]</scope>
    <source>
        <strain evidence="2 3">M05W1-28</strain>
    </source>
</reference>
<dbReference type="Proteomes" id="UP000282423">
    <property type="component" value="Unassembled WGS sequence"/>
</dbReference>
<dbReference type="RefSeq" id="WP_121127030.1">
    <property type="nucleotide sequence ID" value="NZ_RBWS01000026.1"/>
</dbReference>
<gene>
    <name evidence="2" type="ORF">D7322_25630</name>
</gene>
<organism evidence="2 3">
    <name type="scientific">Sphingobacterium puteale</name>
    <dbReference type="NCBI Taxonomy" id="2420510"/>
    <lineage>
        <taxon>Bacteria</taxon>
        <taxon>Pseudomonadati</taxon>
        <taxon>Bacteroidota</taxon>
        <taxon>Sphingobacteriia</taxon>
        <taxon>Sphingobacteriales</taxon>
        <taxon>Sphingobacteriaceae</taxon>
        <taxon>Sphingobacterium</taxon>
    </lineage>
</organism>
<feature type="transmembrane region" description="Helical" evidence="1">
    <location>
        <begin position="75"/>
        <end position="100"/>
    </location>
</feature>
<accession>A0A420VR85</accession>
<dbReference type="AlphaFoldDB" id="A0A420VR85"/>
<keyword evidence="1" id="KW-0812">Transmembrane</keyword>
<evidence type="ECO:0000313" key="2">
    <source>
        <dbReference type="EMBL" id="RKO68777.1"/>
    </source>
</evidence>
<proteinExistence type="predicted"/>
<keyword evidence="3" id="KW-1185">Reference proteome</keyword>